<dbReference type="Gene3D" id="3.40.5.10">
    <property type="entry name" value="Ribosomal protein L9, N-terminal domain"/>
    <property type="match status" value="1"/>
</dbReference>
<evidence type="ECO:0000256" key="2">
    <source>
        <dbReference type="ARBA" id="ARBA00022730"/>
    </source>
</evidence>
<evidence type="ECO:0000259" key="8">
    <source>
        <dbReference type="PROSITE" id="PS00651"/>
    </source>
</evidence>
<evidence type="ECO:0000256" key="5">
    <source>
        <dbReference type="ARBA" id="ARBA00023274"/>
    </source>
</evidence>
<keyword evidence="2 7" id="KW-0699">rRNA-binding</keyword>
<evidence type="ECO:0000256" key="7">
    <source>
        <dbReference type="HAMAP-Rule" id="MF_00503"/>
    </source>
</evidence>
<dbReference type="InterPro" id="IPR020594">
    <property type="entry name" value="Ribosomal_bL9_bac/chp"/>
</dbReference>
<dbReference type="Pfam" id="PF01281">
    <property type="entry name" value="Ribosomal_L9_N"/>
    <property type="match status" value="1"/>
</dbReference>
<evidence type="ECO:0000256" key="3">
    <source>
        <dbReference type="ARBA" id="ARBA00022884"/>
    </source>
</evidence>
<dbReference type="EMBL" id="CP009574">
    <property type="protein sequence ID" value="AIT08634.1"/>
    <property type="molecule type" value="Genomic_DNA"/>
</dbReference>
<dbReference type="Pfam" id="PF03948">
    <property type="entry name" value="Ribosomal_L9_C"/>
    <property type="match status" value="1"/>
</dbReference>
<name>A0A097EM33_9GAMM</name>
<dbReference type="HOGENOM" id="CLU_078938_4_1_6"/>
<proteinExistence type="inferred from homology"/>
<dbReference type="OrthoDB" id="9788336at2"/>
<dbReference type="AlphaFoldDB" id="A0A097EM33"/>
<evidence type="ECO:0000313" key="9">
    <source>
        <dbReference type="EMBL" id="AIT08634.1"/>
    </source>
</evidence>
<dbReference type="PANTHER" id="PTHR21368">
    <property type="entry name" value="50S RIBOSOMAL PROTEIN L9"/>
    <property type="match status" value="1"/>
</dbReference>
<dbReference type="SUPFAM" id="SSF55658">
    <property type="entry name" value="L9 N-domain-like"/>
    <property type="match status" value="1"/>
</dbReference>
<dbReference type="InterPro" id="IPR009027">
    <property type="entry name" value="Ribosomal_bL9/RNase_H1_N"/>
</dbReference>
<dbReference type="GO" id="GO:0005840">
    <property type="term" value="C:ribosome"/>
    <property type="evidence" value="ECO:0007669"/>
    <property type="project" value="UniProtKB-KW"/>
</dbReference>
<dbReference type="GO" id="GO:0019843">
    <property type="term" value="F:rRNA binding"/>
    <property type="evidence" value="ECO:0007669"/>
    <property type="project" value="UniProtKB-UniRule"/>
</dbReference>
<reference evidence="9 10" key="1">
    <citation type="submission" date="2014-10" db="EMBL/GenBank/DDBJ databases">
        <title>Whole genome sequence of Francisella endociliophora strain FSC1006, isolated from a laboratory culture of the marine ciliate Euplotes raikovi.</title>
        <authorList>
            <person name="Granberg M."/>
            <person name="Backman S."/>
            <person name="Lundmark E."/>
            <person name="Nilsson E."/>
            <person name="Karlsson E."/>
            <person name="Thelaus J."/>
            <person name="Ohrman C."/>
            <person name="Larkeryd A."/>
            <person name="Stenberg P."/>
        </authorList>
    </citation>
    <scope>NUCLEOTIDE SEQUENCE [LARGE SCALE GENOMIC DNA]</scope>
    <source>
        <strain evidence="9 10">FSC1006</strain>
    </source>
</reference>
<dbReference type="InterPro" id="IPR000244">
    <property type="entry name" value="Ribosomal_bL9"/>
</dbReference>
<comment type="similarity">
    <text evidence="1 7">Belongs to the bacterial ribosomal protein bL9 family.</text>
</comment>
<dbReference type="HAMAP" id="MF_00503">
    <property type="entry name" value="Ribosomal_bL9"/>
    <property type="match status" value="1"/>
</dbReference>
<keyword evidence="5 7" id="KW-0687">Ribonucleoprotein</keyword>
<dbReference type="InterPro" id="IPR036935">
    <property type="entry name" value="Ribosomal_bL9_N_sf"/>
</dbReference>
<evidence type="ECO:0000256" key="4">
    <source>
        <dbReference type="ARBA" id="ARBA00022980"/>
    </source>
</evidence>
<dbReference type="InterPro" id="IPR020069">
    <property type="entry name" value="Ribosomal_bL9_C"/>
</dbReference>
<organism evidence="9 10">
    <name type="scientific">Candidatus Francisella endociliophora</name>
    <dbReference type="NCBI Taxonomy" id="653937"/>
    <lineage>
        <taxon>Bacteria</taxon>
        <taxon>Pseudomonadati</taxon>
        <taxon>Pseudomonadota</taxon>
        <taxon>Gammaproteobacteria</taxon>
        <taxon>Thiotrichales</taxon>
        <taxon>Francisellaceae</taxon>
        <taxon>Francisella</taxon>
    </lineage>
</organism>
<evidence type="ECO:0000256" key="6">
    <source>
        <dbReference type="ARBA" id="ARBA00035292"/>
    </source>
</evidence>
<evidence type="ECO:0000256" key="1">
    <source>
        <dbReference type="ARBA" id="ARBA00010605"/>
    </source>
</evidence>
<accession>A0A097EM33</accession>
<dbReference type="GO" id="GO:0003735">
    <property type="term" value="F:structural constituent of ribosome"/>
    <property type="evidence" value="ECO:0007669"/>
    <property type="project" value="InterPro"/>
</dbReference>
<dbReference type="GO" id="GO:0006412">
    <property type="term" value="P:translation"/>
    <property type="evidence" value="ECO:0007669"/>
    <property type="project" value="UniProtKB-UniRule"/>
</dbReference>
<dbReference type="SUPFAM" id="SSF55653">
    <property type="entry name" value="Ribosomal protein L9 C-domain"/>
    <property type="match status" value="1"/>
</dbReference>
<keyword evidence="4 7" id="KW-0689">Ribosomal protein</keyword>
<comment type="function">
    <text evidence="7">Binds to the 23S rRNA.</text>
</comment>
<keyword evidence="3 7" id="KW-0694">RNA-binding</keyword>
<dbReference type="RefSeq" id="WP_040007627.1">
    <property type="nucleotide sequence ID" value="NZ_CP009574.1"/>
</dbReference>
<dbReference type="Proteomes" id="UP000029672">
    <property type="component" value="Chromosome"/>
</dbReference>
<dbReference type="PROSITE" id="PS00651">
    <property type="entry name" value="RIBOSOMAL_L9"/>
    <property type="match status" value="1"/>
</dbReference>
<dbReference type="eggNOG" id="COG0359">
    <property type="taxonomic scope" value="Bacteria"/>
</dbReference>
<dbReference type="Gene3D" id="3.10.430.100">
    <property type="entry name" value="Ribosomal protein L9, C-terminal domain"/>
    <property type="match status" value="1"/>
</dbReference>
<sequence length="151" mass="16142">MQVILKEKVENLGVLGDVVNVKPGYARNFLIPFGKAVQATKANIETFEAQKAELEKAEKARFDAAVAVADIIKDKTYTVAAQAGDGGKLFGSVGTAEVAEAITKESGKEIEKSQVRMPEGVIRTTGEFELTVHVYTDVDADIKVNVVASEG</sequence>
<feature type="domain" description="Ribosomal protein L9" evidence="8">
    <location>
        <begin position="13"/>
        <end position="40"/>
    </location>
</feature>
<dbReference type="GO" id="GO:1990904">
    <property type="term" value="C:ribonucleoprotein complex"/>
    <property type="evidence" value="ECO:0007669"/>
    <property type="project" value="UniProtKB-KW"/>
</dbReference>
<protein>
    <recommendedName>
        <fullName evidence="6 7">Large ribosomal subunit protein bL9</fullName>
    </recommendedName>
</protein>
<dbReference type="InterPro" id="IPR020070">
    <property type="entry name" value="Ribosomal_bL9_N"/>
</dbReference>
<dbReference type="NCBIfam" id="TIGR00158">
    <property type="entry name" value="L9"/>
    <property type="match status" value="1"/>
</dbReference>
<gene>
    <name evidence="7 9" type="primary">rplI</name>
    <name evidence="9" type="ORF">LO80_00685</name>
</gene>
<dbReference type="InterPro" id="IPR036791">
    <property type="entry name" value="Ribosomal_bL9_C_sf"/>
</dbReference>
<evidence type="ECO:0000313" key="10">
    <source>
        <dbReference type="Proteomes" id="UP000029672"/>
    </source>
</evidence>
<dbReference type="STRING" id="1547445.LO80_00685"/>
<keyword evidence="10" id="KW-1185">Reference proteome</keyword>
<dbReference type="KEGG" id="frf:LO80_00685"/>